<feature type="region of interest" description="Disordered" evidence="9">
    <location>
        <begin position="184"/>
        <end position="225"/>
    </location>
</feature>
<proteinExistence type="inferred from homology"/>
<evidence type="ECO:0000256" key="8">
    <source>
        <dbReference type="SAM" id="Coils"/>
    </source>
</evidence>
<dbReference type="GO" id="GO:0007052">
    <property type="term" value="P:mitotic spindle organization"/>
    <property type="evidence" value="ECO:0007669"/>
    <property type="project" value="TreeGrafter"/>
</dbReference>
<dbReference type="Proteomes" id="UP000654370">
    <property type="component" value="Unassembled WGS sequence"/>
</dbReference>
<dbReference type="GO" id="GO:0000776">
    <property type="term" value="C:kinetochore"/>
    <property type="evidence" value="ECO:0007669"/>
    <property type="project" value="UniProtKB-KW"/>
</dbReference>
<comment type="caution">
    <text evidence="11">The sequence shown here is derived from an EMBL/GenBank/DDBJ whole genome shotgun (WGS) entry which is preliminary data.</text>
</comment>
<keyword evidence="12" id="KW-1185">Reference proteome</keyword>
<evidence type="ECO:0000256" key="7">
    <source>
        <dbReference type="ARBA" id="ARBA00025735"/>
    </source>
</evidence>
<name>A0A8H7PVQ6_MORIS</name>
<organism evidence="11 12">
    <name type="scientific">Mortierella isabellina</name>
    <name type="common">Filamentous fungus</name>
    <name type="synonym">Umbelopsis isabellina</name>
    <dbReference type="NCBI Taxonomy" id="91625"/>
    <lineage>
        <taxon>Eukaryota</taxon>
        <taxon>Fungi</taxon>
        <taxon>Fungi incertae sedis</taxon>
        <taxon>Mucoromycota</taxon>
        <taxon>Mucoromycotina</taxon>
        <taxon>Umbelopsidomycetes</taxon>
        <taxon>Umbelopsidales</taxon>
        <taxon>Umbelopsidaceae</taxon>
        <taxon>Umbelopsis</taxon>
    </lineage>
</organism>
<keyword evidence="4" id="KW-0995">Kinetochore</keyword>
<evidence type="ECO:0000313" key="11">
    <source>
        <dbReference type="EMBL" id="KAG2181113.1"/>
    </source>
</evidence>
<dbReference type="Pfam" id="PF05837">
    <property type="entry name" value="CENP-H"/>
    <property type="match status" value="2"/>
</dbReference>
<dbReference type="GO" id="GO:0051382">
    <property type="term" value="P:kinetochore assembly"/>
    <property type="evidence" value="ECO:0007669"/>
    <property type="project" value="InterPro"/>
</dbReference>
<sequence>MAVADKYTELELYDLELNEQLQYLDRKIEQLEQDVQDPPDNSIPEGIDRDQLAETVYNLETECDRLKEQLSEAFHQIVIKNTAERSLDMSHTVIKNLFPEDPDEQTVLFQEIEKRDDLVSEFLLTFEELRPYLTWIKETEANIMEVQSENRALMTSIVKAETAAKEAALAREASQRIQKLEREAAVKSDTLDRQQAASAQGSNSAGPSEDPHAMTDDGGSQRRVEESEEAILTLFKWYRIKRARNMVEFARNVLQGIIIESGIDWAEDERWMDVMLSAGEEI</sequence>
<comment type="subcellular location">
    <subcellularLocation>
        <location evidence="2">Chromosome</location>
        <location evidence="2">Centromere</location>
        <location evidence="2">Kinetochore</location>
    </subcellularLocation>
    <subcellularLocation>
        <location evidence="1">Nucleus</location>
    </subcellularLocation>
</comment>
<dbReference type="EMBL" id="JAEPQZ010000005">
    <property type="protein sequence ID" value="KAG2181113.1"/>
    <property type="molecule type" value="Genomic_DNA"/>
</dbReference>
<dbReference type="InterPro" id="IPR008426">
    <property type="entry name" value="CENP-H_C"/>
</dbReference>
<feature type="compositionally biased region" description="Low complexity" evidence="9">
    <location>
        <begin position="194"/>
        <end position="208"/>
    </location>
</feature>
<evidence type="ECO:0000259" key="10">
    <source>
        <dbReference type="Pfam" id="PF05837"/>
    </source>
</evidence>
<dbReference type="GO" id="GO:0007059">
    <property type="term" value="P:chromosome segregation"/>
    <property type="evidence" value="ECO:0007669"/>
    <property type="project" value="TreeGrafter"/>
</dbReference>
<accession>A0A8H7PVQ6</accession>
<feature type="compositionally biased region" description="Basic and acidic residues" evidence="9">
    <location>
        <begin position="209"/>
        <end position="225"/>
    </location>
</feature>
<evidence type="ECO:0000256" key="1">
    <source>
        <dbReference type="ARBA" id="ARBA00004123"/>
    </source>
</evidence>
<comment type="similarity">
    <text evidence="7">Belongs to the CENP-H/MCM16 family.</text>
</comment>
<evidence type="ECO:0000256" key="6">
    <source>
        <dbReference type="ARBA" id="ARBA00023328"/>
    </source>
</evidence>
<keyword evidence="6" id="KW-0137">Centromere</keyword>
<reference evidence="11" key="1">
    <citation type="submission" date="2020-12" db="EMBL/GenBank/DDBJ databases">
        <title>Metabolic potential, ecology and presence of endohyphal bacteria is reflected in genomic diversity of Mucoromycotina.</title>
        <authorList>
            <person name="Muszewska A."/>
            <person name="Okrasinska A."/>
            <person name="Steczkiewicz K."/>
            <person name="Drgas O."/>
            <person name="Orlowska M."/>
            <person name="Perlinska-Lenart U."/>
            <person name="Aleksandrzak-Piekarczyk T."/>
            <person name="Szatraj K."/>
            <person name="Zielenkiewicz U."/>
            <person name="Pilsyk S."/>
            <person name="Malc E."/>
            <person name="Mieczkowski P."/>
            <person name="Kruszewska J.S."/>
            <person name="Biernat P."/>
            <person name="Pawlowska J."/>
        </authorList>
    </citation>
    <scope>NUCLEOTIDE SEQUENCE</scope>
    <source>
        <strain evidence="11">WA0000067209</strain>
    </source>
</reference>
<evidence type="ECO:0000256" key="3">
    <source>
        <dbReference type="ARBA" id="ARBA00022454"/>
    </source>
</evidence>
<dbReference type="PANTHER" id="PTHR48122:SF1">
    <property type="entry name" value="CENTROMERE PROTEIN H"/>
    <property type="match status" value="1"/>
</dbReference>
<keyword evidence="8" id="KW-0175">Coiled coil</keyword>
<dbReference type="InterPro" id="IPR040034">
    <property type="entry name" value="CENP-H"/>
</dbReference>
<dbReference type="GO" id="GO:0005634">
    <property type="term" value="C:nucleus"/>
    <property type="evidence" value="ECO:0007669"/>
    <property type="project" value="UniProtKB-SubCell"/>
</dbReference>
<feature type="domain" description="Centromere protein H C-terminal" evidence="10">
    <location>
        <begin position="15"/>
        <end position="184"/>
    </location>
</feature>
<protein>
    <recommendedName>
        <fullName evidence="10">Centromere protein H C-terminal domain-containing protein</fullName>
    </recommendedName>
</protein>
<feature type="coiled-coil region" evidence="8">
    <location>
        <begin position="14"/>
        <end position="76"/>
    </location>
</feature>
<gene>
    <name evidence="11" type="ORF">INT43_008695</name>
</gene>
<evidence type="ECO:0000256" key="9">
    <source>
        <dbReference type="SAM" id="MobiDB-lite"/>
    </source>
</evidence>
<evidence type="ECO:0000256" key="5">
    <source>
        <dbReference type="ARBA" id="ARBA00023242"/>
    </source>
</evidence>
<dbReference type="GO" id="GO:0043515">
    <property type="term" value="F:kinetochore binding"/>
    <property type="evidence" value="ECO:0007669"/>
    <property type="project" value="TreeGrafter"/>
</dbReference>
<feature type="domain" description="Centromere protein H C-terminal" evidence="10">
    <location>
        <begin position="240"/>
        <end position="278"/>
    </location>
</feature>
<dbReference type="OrthoDB" id="2274804at2759"/>
<evidence type="ECO:0000256" key="4">
    <source>
        <dbReference type="ARBA" id="ARBA00022838"/>
    </source>
</evidence>
<dbReference type="PANTHER" id="PTHR48122">
    <property type="entry name" value="CENTROMERE PROTEIN H"/>
    <property type="match status" value="1"/>
</dbReference>
<evidence type="ECO:0000313" key="12">
    <source>
        <dbReference type="Proteomes" id="UP000654370"/>
    </source>
</evidence>
<dbReference type="AlphaFoldDB" id="A0A8H7PVQ6"/>
<evidence type="ECO:0000256" key="2">
    <source>
        <dbReference type="ARBA" id="ARBA00004629"/>
    </source>
</evidence>
<keyword evidence="5" id="KW-0539">Nucleus</keyword>
<keyword evidence="3" id="KW-0158">Chromosome</keyword>